<sequence length="178" mass="20224">MAKQHSKNIKPATPQQNLRPVEVYFNRLNASHKHPTNRLLHFICVPLMLFGILTIAWAIPFPYIKFLGPYNGYFNWASFLIAFSVYYTLKLSSNLSYMVLLVLFALSYGVSQLAVIELKGGLPLIWTGTFILAAAFLGQYIGGRIENNPRSFADDKELVLITPIWVLHFLAEKIGLKY</sequence>
<accession>A0A563UDL9</accession>
<keyword evidence="1" id="KW-0812">Transmembrane</keyword>
<name>A0A563UDL9_9SPHI</name>
<organism evidence="2 3">
    <name type="scientific">Mucilaginibacter pallidiroseus</name>
    <dbReference type="NCBI Taxonomy" id="2599295"/>
    <lineage>
        <taxon>Bacteria</taxon>
        <taxon>Pseudomonadati</taxon>
        <taxon>Bacteroidota</taxon>
        <taxon>Sphingobacteriia</taxon>
        <taxon>Sphingobacteriales</taxon>
        <taxon>Sphingobacteriaceae</taxon>
        <taxon>Mucilaginibacter</taxon>
    </lineage>
</organism>
<proteinExistence type="predicted"/>
<protein>
    <submittedName>
        <fullName evidence="2">DUF962 domain-containing protein</fullName>
    </submittedName>
</protein>
<dbReference type="EMBL" id="VOEJ01000004">
    <property type="protein sequence ID" value="TWR29424.1"/>
    <property type="molecule type" value="Genomic_DNA"/>
</dbReference>
<dbReference type="OrthoDB" id="5515308at2"/>
<evidence type="ECO:0000313" key="2">
    <source>
        <dbReference type="EMBL" id="TWR29424.1"/>
    </source>
</evidence>
<gene>
    <name evidence="2" type="ORF">FPZ43_10765</name>
</gene>
<dbReference type="InterPro" id="IPR009305">
    <property type="entry name" value="Mpo1-like"/>
</dbReference>
<dbReference type="AlphaFoldDB" id="A0A563UDL9"/>
<feature type="transmembrane region" description="Helical" evidence="1">
    <location>
        <begin position="122"/>
        <end position="142"/>
    </location>
</feature>
<reference evidence="2 3" key="1">
    <citation type="submission" date="2019-07" db="EMBL/GenBank/DDBJ databases">
        <authorList>
            <person name="Kim J."/>
        </authorList>
    </citation>
    <scope>NUCLEOTIDE SEQUENCE [LARGE SCALE GENOMIC DNA]</scope>
    <source>
        <strain evidence="3">dk17</strain>
    </source>
</reference>
<feature type="transmembrane region" description="Helical" evidence="1">
    <location>
        <begin position="96"/>
        <end position="116"/>
    </location>
</feature>
<evidence type="ECO:0000313" key="3">
    <source>
        <dbReference type="Proteomes" id="UP000320042"/>
    </source>
</evidence>
<evidence type="ECO:0000256" key="1">
    <source>
        <dbReference type="SAM" id="Phobius"/>
    </source>
</evidence>
<dbReference type="RefSeq" id="WP_146381913.1">
    <property type="nucleotide sequence ID" value="NZ_VOEJ01000004.1"/>
</dbReference>
<keyword evidence="1" id="KW-0472">Membrane</keyword>
<keyword evidence="1" id="KW-1133">Transmembrane helix</keyword>
<comment type="caution">
    <text evidence="2">The sequence shown here is derived from an EMBL/GenBank/DDBJ whole genome shotgun (WGS) entry which is preliminary data.</text>
</comment>
<keyword evidence="3" id="KW-1185">Reference proteome</keyword>
<feature type="transmembrane region" description="Helical" evidence="1">
    <location>
        <begin position="39"/>
        <end position="61"/>
    </location>
</feature>
<dbReference type="Pfam" id="PF06127">
    <property type="entry name" value="Mpo1-like"/>
    <property type="match status" value="1"/>
</dbReference>
<feature type="transmembrane region" description="Helical" evidence="1">
    <location>
        <begin position="73"/>
        <end position="89"/>
    </location>
</feature>
<dbReference type="Proteomes" id="UP000320042">
    <property type="component" value="Unassembled WGS sequence"/>
</dbReference>